<sequence>MERGFDMTHETLEASATRLRVHGAEYASAVRALTAQGVGAASWGDDGLMGPLVAAYIQCKDTALAAFTHMGDVVGTTGDAMGAATGRVRYVEDDVTGGLGGLTGLTGPDGTGATWT</sequence>
<dbReference type="RefSeq" id="WP_184887731.1">
    <property type="nucleotide sequence ID" value="NZ_BOOV01000003.1"/>
</dbReference>
<dbReference type="AlphaFoldDB" id="A0A7W7GDN2"/>
<accession>A0A7W7GDN2</accession>
<organism evidence="1 2">
    <name type="scientific">Sphaerisporangium siamense</name>
    <dbReference type="NCBI Taxonomy" id="795645"/>
    <lineage>
        <taxon>Bacteria</taxon>
        <taxon>Bacillati</taxon>
        <taxon>Actinomycetota</taxon>
        <taxon>Actinomycetes</taxon>
        <taxon>Streptosporangiales</taxon>
        <taxon>Streptosporangiaceae</taxon>
        <taxon>Sphaerisporangium</taxon>
    </lineage>
</organism>
<dbReference type="Proteomes" id="UP000542210">
    <property type="component" value="Unassembled WGS sequence"/>
</dbReference>
<gene>
    <name evidence="1" type="ORF">BJ982_007331</name>
</gene>
<dbReference type="EMBL" id="JACHND010000001">
    <property type="protein sequence ID" value="MBB4705787.1"/>
    <property type="molecule type" value="Genomic_DNA"/>
</dbReference>
<protein>
    <recommendedName>
        <fullName evidence="3">ESX-1 secretion-associated protein</fullName>
    </recommendedName>
</protein>
<comment type="caution">
    <text evidence="1">The sequence shown here is derived from an EMBL/GenBank/DDBJ whole genome shotgun (WGS) entry which is preliminary data.</text>
</comment>
<evidence type="ECO:0000313" key="1">
    <source>
        <dbReference type="EMBL" id="MBB4705787.1"/>
    </source>
</evidence>
<name>A0A7W7GDN2_9ACTN</name>
<proteinExistence type="predicted"/>
<evidence type="ECO:0000313" key="2">
    <source>
        <dbReference type="Proteomes" id="UP000542210"/>
    </source>
</evidence>
<evidence type="ECO:0008006" key="3">
    <source>
        <dbReference type="Google" id="ProtNLM"/>
    </source>
</evidence>
<reference evidence="1 2" key="1">
    <citation type="submission" date="2020-08" db="EMBL/GenBank/DDBJ databases">
        <title>Sequencing the genomes of 1000 actinobacteria strains.</title>
        <authorList>
            <person name="Klenk H.-P."/>
        </authorList>
    </citation>
    <scope>NUCLEOTIDE SEQUENCE [LARGE SCALE GENOMIC DNA]</scope>
    <source>
        <strain evidence="1 2">DSM 45784</strain>
    </source>
</reference>
<keyword evidence="2" id="KW-1185">Reference proteome</keyword>